<reference evidence="4" key="1">
    <citation type="submission" date="2021-07" db="EMBL/GenBank/DDBJ databases">
        <authorList>
            <person name="Catto M.A."/>
            <person name="Jacobson A."/>
            <person name="Kennedy G."/>
            <person name="Labadie P."/>
            <person name="Hunt B.G."/>
            <person name="Srinivasan R."/>
        </authorList>
    </citation>
    <scope>NUCLEOTIDE SEQUENCE</scope>
    <source>
        <strain evidence="4">PL_HMW_Pooled</strain>
        <tissue evidence="4">Head</tissue>
    </source>
</reference>
<dbReference type="Pfam" id="PF21788">
    <property type="entry name" value="TNP-like_GBD"/>
    <property type="match status" value="1"/>
</dbReference>
<feature type="domain" description="Transposable element P transposase-like RNase H" evidence="1">
    <location>
        <begin position="6"/>
        <end position="84"/>
    </location>
</feature>
<keyword evidence="5" id="KW-1185">Reference proteome</keyword>
<evidence type="ECO:0000313" key="5">
    <source>
        <dbReference type="Proteomes" id="UP001219518"/>
    </source>
</evidence>
<dbReference type="AlphaFoldDB" id="A0AAE1LUC2"/>
<evidence type="ECO:0000259" key="1">
    <source>
        <dbReference type="Pfam" id="PF21787"/>
    </source>
</evidence>
<dbReference type="EMBL" id="JAHWGI010001441">
    <property type="protein sequence ID" value="KAK3932916.1"/>
    <property type="molecule type" value="Genomic_DNA"/>
</dbReference>
<evidence type="ECO:0000259" key="2">
    <source>
        <dbReference type="Pfam" id="PF21788"/>
    </source>
</evidence>
<dbReference type="PANTHER" id="PTHR47577">
    <property type="entry name" value="THAP DOMAIN-CONTAINING PROTEIN 6"/>
    <property type="match status" value="1"/>
</dbReference>
<gene>
    <name evidence="4" type="ORF">KUF71_016382</name>
</gene>
<name>A0AAE1LUC2_9NEOP</name>
<dbReference type="Pfam" id="PF21787">
    <property type="entry name" value="TNP-like_RNaseH_N"/>
    <property type="match status" value="1"/>
</dbReference>
<dbReference type="InterPro" id="IPR048367">
    <property type="entry name" value="TNP-like_RNaseH_C"/>
</dbReference>
<protein>
    <submittedName>
        <fullName evidence="4">Transposable element P transposase</fullName>
    </submittedName>
</protein>
<feature type="domain" description="Transposable element P transposase-like RNase H C-terminal" evidence="3">
    <location>
        <begin position="408"/>
        <end position="441"/>
    </location>
</feature>
<dbReference type="Pfam" id="PF21789">
    <property type="entry name" value="TNP-like_RNaseH_C"/>
    <property type="match status" value="1"/>
</dbReference>
<sequence length="668" mass="76567">MDRHTPEAEKNKTGDHALVIMFQPFQGTWLQSTGAFLTRGAAKGKELAKLTLDAVTRLHQCGLFVDVIVSDGASWNRQMWAEFGMVRQEGERDLDEHEEDILQELETEEIWETTLDLDLLCGSQNIENQKSKNSLHTFGKMTTKQTRKNKNAGKKVSKRKALENHRSKFVSCEHPLNSNRRMWFASDFPHLIKSIKERLLKSETFMISSLKLCNFSYTPDGKVSLQHWKVVHAVDSLKGIRIAPKLTADHFVKVGYITMKVKLAFSMFSEEVAIAMEHYSKQRVSGLEDCQASVMFIRRINKLIDAMNAKCPFKSLRGKSDKNEEMETICTECNEIHSDYGPKSTKPSREFVEEFLQFLNRWEHSRTKRCFRLSSQTAFGLRVTLTGALELTDYLTSKVGYSYFMTKRMNQDSLEHFFGKVRQSNGPSSHPDPLQFIQIYRLLSVGSLIKPPRGSNITGADMLQSLLSANDIFEVEALERKIRFEQELENPLDSGEIIDEIDRALGDHTYHQEEKLDDFALRPFAGYARRTSTAKDCDECFKSLCAPEGQPLQAHDAITHAKSKGHLLIVSDDLYKLVRTLEVVVLQTMKIKNITENIIFTVLNHVKTRRFEEVGCCIHKRQLTKDIMRFYLNTRLIFACDDYNGHQSEAAAARRKAKQLVKLQRLTT</sequence>
<dbReference type="Proteomes" id="UP001219518">
    <property type="component" value="Unassembled WGS sequence"/>
</dbReference>
<dbReference type="InterPro" id="IPR048365">
    <property type="entry name" value="TNP-like_RNaseH_N"/>
</dbReference>
<organism evidence="4 5">
    <name type="scientific">Frankliniella fusca</name>
    <dbReference type="NCBI Taxonomy" id="407009"/>
    <lineage>
        <taxon>Eukaryota</taxon>
        <taxon>Metazoa</taxon>
        <taxon>Ecdysozoa</taxon>
        <taxon>Arthropoda</taxon>
        <taxon>Hexapoda</taxon>
        <taxon>Insecta</taxon>
        <taxon>Pterygota</taxon>
        <taxon>Neoptera</taxon>
        <taxon>Paraneoptera</taxon>
        <taxon>Thysanoptera</taxon>
        <taxon>Terebrantia</taxon>
        <taxon>Thripoidea</taxon>
        <taxon>Thripidae</taxon>
        <taxon>Frankliniella</taxon>
    </lineage>
</organism>
<comment type="caution">
    <text evidence="4">The sequence shown here is derived from an EMBL/GenBank/DDBJ whole genome shotgun (WGS) entry which is preliminary data.</text>
</comment>
<proteinExistence type="predicted"/>
<reference evidence="4" key="2">
    <citation type="journal article" date="2023" name="BMC Genomics">
        <title>Pest status, molecular evolution, and epigenetic factors derived from the genome assembly of Frankliniella fusca, a thysanopteran phytovirus vector.</title>
        <authorList>
            <person name="Catto M.A."/>
            <person name="Labadie P.E."/>
            <person name="Jacobson A.L."/>
            <person name="Kennedy G.G."/>
            <person name="Srinivasan R."/>
            <person name="Hunt B.G."/>
        </authorList>
    </citation>
    <scope>NUCLEOTIDE SEQUENCE</scope>
    <source>
        <strain evidence="4">PL_HMW_Pooled</strain>
    </source>
</reference>
<evidence type="ECO:0000313" key="4">
    <source>
        <dbReference type="EMBL" id="KAK3932916.1"/>
    </source>
</evidence>
<dbReference type="PANTHER" id="PTHR47577:SF2">
    <property type="entry name" value="THAP DOMAIN CONTAINING 9"/>
    <property type="match status" value="1"/>
</dbReference>
<evidence type="ECO:0000259" key="3">
    <source>
        <dbReference type="Pfam" id="PF21789"/>
    </source>
</evidence>
<dbReference type="InterPro" id="IPR048366">
    <property type="entry name" value="TNP-like_GBD"/>
</dbReference>
<feature type="domain" description="Transposable element P transposase-like GTP-binding insertion" evidence="2">
    <location>
        <begin position="215"/>
        <end position="314"/>
    </location>
</feature>
<accession>A0AAE1LUC2</accession>